<feature type="domain" description="Cysteine-rich" evidence="2">
    <location>
        <begin position="5"/>
        <end position="86"/>
    </location>
</feature>
<dbReference type="InterPro" id="IPR004017">
    <property type="entry name" value="Cys_rich_dom"/>
</dbReference>
<proteinExistence type="predicted"/>
<dbReference type="AlphaFoldDB" id="A0A3B0R0V3"/>
<feature type="domain" description="Cysteine-rich" evidence="2">
    <location>
        <begin position="149"/>
        <end position="240"/>
    </location>
</feature>
<dbReference type="EMBL" id="UOEA01000105">
    <property type="protein sequence ID" value="VAV85881.1"/>
    <property type="molecule type" value="Genomic_DNA"/>
</dbReference>
<evidence type="ECO:0000259" key="2">
    <source>
        <dbReference type="Pfam" id="PF02754"/>
    </source>
</evidence>
<gene>
    <name evidence="3" type="ORF">MNBD_DELTA01-205</name>
</gene>
<dbReference type="Gene3D" id="3.40.50.11810">
    <property type="match status" value="1"/>
</dbReference>
<reference evidence="3" key="1">
    <citation type="submission" date="2018-06" db="EMBL/GenBank/DDBJ databases">
        <authorList>
            <person name="Zhirakovskaya E."/>
        </authorList>
    </citation>
    <scope>NUCLEOTIDE SEQUENCE</scope>
</reference>
<dbReference type="InterPro" id="IPR051278">
    <property type="entry name" value="HdrB/HdrD_reductase"/>
</dbReference>
<dbReference type="GO" id="GO:0016491">
    <property type="term" value="F:oxidoreductase activity"/>
    <property type="evidence" value="ECO:0007669"/>
    <property type="project" value="UniProtKB-KW"/>
</dbReference>
<accession>A0A3B0R0V3</accession>
<evidence type="ECO:0000256" key="1">
    <source>
        <dbReference type="ARBA" id="ARBA00023002"/>
    </source>
</evidence>
<organism evidence="3">
    <name type="scientific">hydrothermal vent metagenome</name>
    <dbReference type="NCBI Taxonomy" id="652676"/>
    <lineage>
        <taxon>unclassified sequences</taxon>
        <taxon>metagenomes</taxon>
        <taxon>ecological metagenomes</taxon>
    </lineage>
</organism>
<dbReference type="Pfam" id="PF02754">
    <property type="entry name" value="CCG"/>
    <property type="match status" value="2"/>
</dbReference>
<protein>
    <recommendedName>
        <fullName evidence="2">Cysteine-rich domain-containing protein</fullName>
    </recommendedName>
</protein>
<dbReference type="Gene3D" id="1.20.1050.140">
    <property type="match status" value="1"/>
</dbReference>
<dbReference type="PANTHER" id="PTHR42947">
    <property type="entry name" value="COB--COM HETERODISULFIDE REDUCTASE SUBUNIT B 1"/>
    <property type="match status" value="1"/>
</dbReference>
<sequence length="315" mass="34701">MKDFAIFWGCTIQARFPFIEKSVRTVFGGMGLPYRDVDGFTCCPEKSLINNIDTGMWKLTAARNVAVVEDAGLDLVSPCTGCVSNLSTVKGELNADPGEKAEVNELLGEIGREFKGDAVIRHLVPFFHDSVGKLEITKVVKRNFKGMKVGIHYGCHMMRPSHILGVDDPLAPVKFDNLVTMLGAESLKYDTKLTCCGQGLDRVDQHDNAMQMARLKLVELRNKGADALVLCCPSCFLQFDNNQHLLEREGEKYGIPVLYYTDFLGLAMGYSAKELGIDMHRISAASFIEKWEALADAPAPSDIINDGLAQSSPFI</sequence>
<keyword evidence="1" id="KW-0560">Oxidoreductase</keyword>
<name>A0A3B0R0V3_9ZZZZ</name>
<dbReference type="PANTHER" id="PTHR42947:SF1">
    <property type="entry name" value="COB--COM HETERODISULFIDE REDUCTASE SUBUNIT B 1"/>
    <property type="match status" value="1"/>
</dbReference>
<evidence type="ECO:0000313" key="3">
    <source>
        <dbReference type="EMBL" id="VAV85881.1"/>
    </source>
</evidence>